<dbReference type="AlphaFoldDB" id="A0A3A6PRL2"/>
<feature type="transmembrane region" description="Helical" evidence="1">
    <location>
        <begin position="7"/>
        <end position="26"/>
    </location>
</feature>
<feature type="transmembrane region" description="Helical" evidence="1">
    <location>
        <begin position="32"/>
        <end position="52"/>
    </location>
</feature>
<protein>
    <submittedName>
        <fullName evidence="2">Uncharacterized protein</fullName>
    </submittedName>
</protein>
<comment type="caution">
    <text evidence="2">The sequence shown here is derived from an EMBL/GenBank/DDBJ whole genome shotgun (WGS) entry which is preliminary data.</text>
</comment>
<evidence type="ECO:0000256" key="1">
    <source>
        <dbReference type="SAM" id="Phobius"/>
    </source>
</evidence>
<keyword evidence="1" id="KW-1133">Transmembrane helix</keyword>
<evidence type="ECO:0000313" key="2">
    <source>
        <dbReference type="EMBL" id="RJX42100.1"/>
    </source>
</evidence>
<organism evidence="2 3">
    <name type="scientific">Halonotius aquaticus</name>
    <dbReference type="NCBI Taxonomy" id="2216978"/>
    <lineage>
        <taxon>Archaea</taxon>
        <taxon>Methanobacteriati</taxon>
        <taxon>Methanobacteriota</taxon>
        <taxon>Stenosarchaea group</taxon>
        <taxon>Halobacteria</taxon>
        <taxon>Halobacteriales</taxon>
        <taxon>Haloferacaceae</taxon>
        <taxon>Halonotius</taxon>
    </lineage>
</organism>
<dbReference type="OrthoDB" id="339605at2157"/>
<keyword evidence="1" id="KW-0472">Membrane</keyword>
<sequence>MDIPNQAGIGIALFVVGALLFIPSLLWQEGLLTYSILLIAAVLLTTGTYLFGTSGTERPV</sequence>
<keyword evidence="3" id="KW-1185">Reference proteome</keyword>
<dbReference type="Proteomes" id="UP000276588">
    <property type="component" value="Unassembled WGS sequence"/>
</dbReference>
<evidence type="ECO:0000313" key="3">
    <source>
        <dbReference type="Proteomes" id="UP000276588"/>
    </source>
</evidence>
<accession>A0A3A6PRL2</accession>
<dbReference type="EMBL" id="QKNY01000018">
    <property type="protein sequence ID" value="RJX42100.1"/>
    <property type="molecule type" value="Genomic_DNA"/>
</dbReference>
<dbReference type="Pfam" id="PF26546">
    <property type="entry name" value="DUF8178"/>
    <property type="match status" value="1"/>
</dbReference>
<gene>
    <name evidence="2" type="ORF">DM826_10635</name>
</gene>
<proteinExistence type="predicted"/>
<name>A0A3A6PRL2_9EURY</name>
<keyword evidence="1" id="KW-0812">Transmembrane</keyword>
<dbReference type="InterPro" id="IPR058491">
    <property type="entry name" value="DUF8178"/>
</dbReference>
<reference evidence="2 3" key="1">
    <citation type="submission" date="2018-06" db="EMBL/GenBank/DDBJ databases">
        <title>Halonotius sp. F13-13 a new haloarchaeeon isolated from a solar saltern from Isla Cristina, Huelva, Spain.</title>
        <authorList>
            <person name="Duran-Viseras A."/>
            <person name="Sanchez-Porro C."/>
            <person name="Ventosa A."/>
        </authorList>
    </citation>
    <scope>NUCLEOTIDE SEQUENCE [LARGE SCALE GENOMIC DNA]</scope>
    <source>
        <strain evidence="2 3">F13-13</strain>
    </source>
</reference>
<dbReference type="RefSeq" id="WP_120103412.1">
    <property type="nucleotide sequence ID" value="NZ_QKNY01000018.1"/>
</dbReference>